<sequence length="386" mass="44824">MPLNRSQRDANFLHFEIQIFYQIATVRLINDYRQVFEIIKSWHNEYQNTDYYANVIFVSFTSSNVENIFTSLDPKRQTNFPHFGNMFVNTYESSTDELDEKFLAEFLAYCACYRHNQCVFKIKKVTECRFEVGFGRTERCLKNISREILTVPIVPTVHKRLSCYTDVMEDCSLQECMVDCDLKSWFPWTECREKIPGSGNYSRKRVRLFPKAGSSQFTKNCPEEESLPCELTTEKPTTTINATTEKKKEETTEADAYPDDITGDPDQMHLTIPPDEEIAKDARHSHLIFVLGVFLIIFVVSTILGAGVFLFLACRQMARRRYEKSLSFKSGGGGLGKFSWSYKSAPSSGRKSSSSKHRKSKTGMTNNRYRRRCRSFRTDENRRRPF</sequence>
<feature type="region of interest" description="Disordered" evidence="1">
    <location>
        <begin position="342"/>
        <end position="386"/>
    </location>
</feature>
<reference evidence="4" key="1">
    <citation type="submission" date="2022-11" db="UniProtKB">
        <authorList>
            <consortium name="WormBaseParasite"/>
        </authorList>
    </citation>
    <scope>IDENTIFICATION</scope>
</reference>
<organism evidence="3 4">
    <name type="scientific">Romanomermis culicivorax</name>
    <name type="common">Nematode worm</name>
    <dbReference type="NCBI Taxonomy" id="13658"/>
    <lineage>
        <taxon>Eukaryota</taxon>
        <taxon>Metazoa</taxon>
        <taxon>Ecdysozoa</taxon>
        <taxon>Nematoda</taxon>
        <taxon>Enoplea</taxon>
        <taxon>Dorylaimia</taxon>
        <taxon>Mermithida</taxon>
        <taxon>Mermithoidea</taxon>
        <taxon>Mermithidae</taxon>
        <taxon>Romanomermis</taxon>
    </lineage>
</organism>
<dbReference type="AlphaFoldDB" id="A0A915J8Z0"/>
<dbReference type="Proteomes" id="UP000887565">
    <property type="component" value="Unplaced"/>
</dbReference>
<keyword evidence="2" id="KW-0472">Membrane</keyword>
<evidence type="ECO:0000313" key="3">
    <source>
        <dbReference type="Proteomes" id="UP000887565"/>
    </source>
</evidence>
<feature type="transmembrane region" description="Helical" evidence="2">
    <location>
        <begin position="287"/>
        <end position="314"/>
    </location>
</feature>
<evidence type="ECO:0000256" key="2">
    <source>
        <dbReference type="SAM" id="Phobius"/>
    </source>
</evidence>
<feature type="region of interest" description="Disordered" evidence="1">
    <location>
        <begin position="245"/>
        <end position="266"/>
    </location>
</feature>
<feature type="compositionally biased region" description="Low complexity" evidence="1">
    <location>
        <begin position="342"/>
        <end position="352"/>
    </location>
</feature>
<proteinExistence type="predicted"/>
<feature type="compositionally biased region" description="Basic and acidic residues" evidence="1">
    <location>
        <begin position="376"/>
        <end position="386"/>
    </location>
</feature>
<keyword evidence="3" id="KW-1185">Reference proteome</keyword>
<evidence type="ECO:0000313" key="4">
    <source>
        <dbReference type="WBParaSite" id="nRc.2.0.1.t22934-RA"/>
    </source>
</evidence>
<evidence type="ECO:0000256" key="1">
    <source>
        <dbReference type="SAM" id="MobiDB-lite"/>
    </source>
</evidence>
<keyword evidence="2" id="KW-0812">Transmembrane</keyword>
<keyword evidence="2" id="KW-1133">Transmembrane helix</keyword>
<feature type="compositionally biased region" description="Acidic residues" evidence="1">
    <location>
        <begin position="252"/>
        <end position="263"/>
    </location>
</feature>
<protein>
    <submittedName>
        <fullName evidence="4">Uncharacterized protein</fullName>
    </submittedName>
</protein>
<name>A0A915J8Z0_ROMCU</name>
<dbReference type="WBParaSite" id="nRc.2.0.1.t22934-RA">
    <property type="protein sequence ID" value="nRc.2.0.1.t22934-RA"/>
    <property type="gene ID" value="nRc.2.0.1.g22934"/>
</dbReference>
<accession>A0A915J8Z0</accession>